<dbReference type="eggNOG" id="COG1438">
    <property type="taxonomic scope" value="Bacteria"/>
</dbReference>
<dbReference type="GO" id="GO:0006526">
    <property type="term" value="P:L-arginine biosynthetic process"/>
    <property type="evidence" value="ECO:0007669"/>
    <property type="project" value="UniProtKB-UniPathway"/>
</dbReference>
<keyword evidence="7 9" id="KW-0238">DNA-binding</keyword>
<keyword evidence="9" id="KW-0055">Arginine biosynthesis</keyword>
<organism evidence="14 15">
    <name type="scientific">Corynebacterium glyciniphilum AJ 3170</name>
    <dbReference type="NCBI Taxonomy" id="1404245"/>
    <lineage>
        <taxon>Bacteria</taxon>
        <taxon>Bacillati</taxon>
        <taxon>Actinomycetota</taxon>
        <taxon>Actinomycetes</taxon>
        <taxon>Mycobacteriales</taxon>
        <taxon>Corynebacteriaceae</taxon>
        <taxon>Corynebacterium</taxon>
    </lineage>
</organism>
<dbReference type="GO" id="GO:1900079">
    <property type="term" value="P:regulation of arginine biosynthetic process"/>
    <property type="evidence" value="ECO:0007669"/>
    <property type="project" value="UniProtKB-UniRule"/>
</dbReference>
<dbReference type="InterPro" id="IPR036390">
    <property type="entry name" value="WH_DNA-bd_sf"/>
</dbReference>
<evidence type="ECO:0000256" key="6">
    <source>
        <dbReference type="ARBA" id="ARBA00023015"/>
    </source>
</evidence>
<evidence type="ECO:0000256" key="5">
    <source>
        <dbReference type="ARBA" id="ARBA00022491"/>
    </source>
</evidence>
<dbReference type="SUPFAM" id="SSF46785">
    <property type="entry name" value="Winged helix' DNA-binding domain"/>
    <property type="match status" value="1"/>
</dbReference>
<evidence type="ECO:0000256" key="2">
    <source>
        <dbReference type="ARBA" id="ARBA00004496"/>
    </source>
</evidence>
<dbReference type="UniPathway" id="UPA00068"/>
<dbReference type="NCBIfam" id="TIGR01529">
    <property type="entry name" value="argR_whole"/>
    <property type="match status" value="1"/>
</dbReference>
<dbReference type="InterPro" id="IPR020899">
    <property type="entry name" value="Arg_repress_C"/>
</dbReference>
<evidence type="ECO:0000256" key="7">
    <source>
        <dbReference type="ARBA" id="ARBA00023125"/>
    </source>
</evidence>
<dbReference type="Gene3D" id="1.10.10.10">
    <property type="entry name" value="Winged helix-like DNA-binding domain superfamily/Winged helix DNA-binding domain"/>
    <property type="match status" value="1"/>
</dbReference>
<dbReference type="Gene3D" id="3.30.1360.40">
    <property type="match status" value="1"/>
</dbReference>
<dbReference type="PANTHER" id="PTHR34471">
    <property type="entry name" value="ARGININE REPRESSOR"/>
    <property type="match status" value="1"/>
</dbReference>
<evidence type="ECO:0000313" key="14">
    <source>
        <dbReference type="EMBL" id="AHW64294.1"/>
    </source>
</evidence>
<dbReference type="InterPro" id="IPR001669">
    <property type="entry name" value="Arg_repress"/>
</dbReference>
<keyword evidence="8 9" id="KW-0804">Transcription</keyword>
<dbReference type="AlphaFoldDB" id="X5DSP3"/>
<feature type="domain" description="Arginine repressor C-terminal" evidence="13">
    <location>
        <begin position="94"/>
        <end position="158"/>
    </location>
</feature>
<evidence type="ECO:0000313" key="15">
    <source>
        <dbReference type="Proteomes" id="UP000023703"/>
    </source>
</evidence>
<dbReference type="KEGG" id="cgy:CGLY_09245"/>
<evidence type="ECO:0000259" key="12">
    <source>
        <dbReference type="Pfam" id="PF01316"/>
    </source>
</evidence>
<dbReference type="HAMAP" id="MF_00173">
    <property type="entry name" value="Arg_repressor"/>
    <property type="match status" value="1"/>
</dbReference>
<dbReference type="RefSeq" id="WP_081803859.1">
    <property type="nucleotide sequence ID" value="NZ_CP006842.1"/>
</dbReference>
<accession>X5DSP3</accession>
<dbReference type="InterPro" id="IPR036388">
    <property type="entry name" value="WH-like_DNA-bd_sf"/>
</dbReference>
<dbReference type="PRINTS" id="PR01467">
    <property type="entry name" value="ARGREPRESSOR"/>
</dbReference>
<comment type="function">
    <text evidence="1 9">Regulates arginine biosynthesis genes.</text>
</comment>
<comment type="pathway">
    <text evidence="9">Amino-acid biosynthesis; L-arginine biosynthesis [regulation].</text>
</comment>
<feature type="region of interest" description="Disordered" evidence="11">
    <location>
        <begin position="164"/>
        <end position="185"/>
    </location>
</feature>
<reference evidence="14 15" key="1">
    <citation type="journal article" date="2015" name="Int. J. Syst. Evol. Microbiol.">
        <title>Revisiting Corynebacterium glyciniphilum (ex Kubota et al., 1972) sp. nov., nom. rev., isolated from putrefied banana.</title>
        <authorList>
            <person name="Al-Dilaimi A."/>
            <person name="Bednarz H."/>
            <person name="Lomker A."/>
            <person name="Niehaus K."/>
            <person name="Kalinowski J."/>
            <person name="Ruckert C."/>
        </authorList>
    </citation>
    <scope>NUCLEOTIDE SEQUENCE [LARGE SCALE GENOMIC DNA]</scope>
    <source>
        <strain evidence="14">AJ 3170</strain>
    </source>
</reference>
<name>X5DSP3_9CORY</name>
<dbReference type="EMBL" id="CP006842">
    <property type="protein sequence ID" value="AHW64294.1"/>
    <property type="molecule type" value="Genomic_DNA"/>
</dbReference>
<comment type="subcellular location">
    <subcellularLocation>
        <location evidence="2 9">Cytoplasm</location>
    </subcellularLocation>
</comment>
<dbReference type="STRING" id="1404245.CGLY_09245"/>
<dbReference type="GO" id="GO:0005737">
    <property type="term" value="C:cytoplasm"/>
    <property type="evidence" value="ECO:0007669"/>
    <property type="project" value="UniProtKB-SubCell"/>
</dbReference>
<protein>
    <recommendedName>
        <fullName evidence="9 10">Arginine repressor</fullName>
    </recommendedName>
</protein>
<evidence type="ECO:0000256" key="4">
    <source>
        <dbReference type="ARBA" id="ARBA00022490"/>
    </source>
</evidence>
<dbReference type="InterPro" id="IPR036251">
    <property type="entry name" value="Arg_repress_C_sf"/>
</dbReference>
<sequence length="185" mass="19495">MAAAINHPSPLTRSARQGLISRLVDTRRVASQRQLQDLLAAEGVDITQATLSRDLVDLGARKVRADGQSFYSLGATDTDLSADGPARLRRILVELLVGTDHSGNTAVLRTPPGAAQYMASVIDRSDLPEVVATIAGDDTVFVLARDPVDGRALAEHLHEISVSPAPSVPSLPSVHGDPVPPDTLS</sequence>
<dbReference type="GO" id="GO:0051259">
    <property type="term" value="P:protein complex oligomerization"/>
    <property type="evidence" value="ECO:0007669"/>
    <property type="project" value="InterPro"/>
</dbReference>
<evidence type="ECO:0000259" key="13">
    <source>
        <dbReference type="Pfam" id="PF02863"/>
    </source>
</evidence>
<feature type="domain" description="Arginine repressor DNA-binding" evidence="12">
    <location>
        <begin position="12"/>
        <end position="77"/>
    </location>
</feature>
<feature type="compositionally biased region" description="Low complexity" evidence="11">
    <location>
        <begin position="164"/>
        <end position="174"/>
    </location>
</feature>
<keyword evidence="4 9" id="KW-0963">Cytoplasm</keyword>
<evidence type="ECO:0000256" key="1">
    <source>
        <dbReference type="ARBA" id="ARBA00002095"/>
    </source>
</evidence>
<dbReference type="GO" id="GO:0003700">
    <property type="term" value="F:DNA-binding transcription factor activity"/>
    <property type="evidence" value="ECO:0007669"/>
    <property type="project" value="UniProtKB-UniRule"/>
</dbReference>
<comment type="similarity">
    <text evidence="3 9">Belongs to the ArgR family.</text>
</comment>
<dbReference type="SUPFAM" id="SSF55252">
    <property type="entry name" value="C-terminal domain of arginine repressor"/>
    <property type="match status" value="1"/>
</dbReference>
<proteinExistence type="inferred from homology"/>
<dbReference type="HOGENOM" id="CLU_097103_1_1_11"/>
<evidence type="ECO:0000256" key="10">
    <source>
        <dbReference type="NCBIfam" id="TIGR01529"/>
    </source>
</evidence>
<dbReference type="Pfam" id="PF02863">
    <property type="entry name" value="Arg_repressor_C"/>
    <property type="match status" value="1"/>
</dbReference>
<gene>
    <name evidence="9 14" type="primary">argR</name>
    <name evidence="14" type="ORF">CGLY_09245</name>
</gene>
<evidence type="ECO:0000256" key="3">
    <source>
        <dbReference type="ARBA" id="ARBA00008316"/>
    </source>
</evidence>
<dbReference type="OrthoDB" id="7060358at2"/>
<keyword evidence="5 9" id="KW-0678">Repressor</keyword>
<dbReference type="Proteomes" id="UP000023703">
    <property type="component" value="Chromosome"/>
</dbReference>
<keyword evidence="9" id="KW-0028">Amino-acid biosynthesis</keyword>
<dbReference type="InterPro" id="IPR020900">
    <property type="entry name" value="Arg_repress_DNA-bd"/>
</dbReference>
<evidence type="ECO:0000256" key="11">
    <source>
        <dbReference type="SAM" id="MobiDB-lite"/>
    </source>
</evidence>
<keyword evidence="15" id="KW-1185">Reference proteome</keyword>
<dbReference type="PANTHER" id="PTHR34471:SF1">
    <property type="entry name" value="ARGININE REPRESSOR"/>
    <property type="match status" value="1"/>
</dbReference>
<evidence type="ECO:0000256" key="9">
    <source>
        <dbReference type="HAMAP-Rule" id="MF_00173"/>
    </source>
</evidence>
<dbReference type="GO" id="GO:0003677">
    <property type="term" value="F:DNA binding"/>
    <property type="evidence" value="ECO:0007669"/>
    <property type="project" value="UniProtKB-KW"/>
</dbReference>
<evidence type="ECO:0000256" key="8">
    <source>
        <dbReference type="ARBA" id="ARBA00023163"/>
    </source>
</evidence>
<dbReference type="Pfam" id="PF01316">
    <property type="entry name" value="Arg_repressor"/>
    <property type="match status" value="1"/>
</dbReference>
<dbReference type="GO" id="GO:0034618">
    <property type="term" value="F:arginine binding"/>
    <property type="evidence" value="ECO:0007669"/>
    <property type="project" value="InterPro"/>
</dbReference>
<keyword evidence="6 9" id="KW-0805">Transcription regulation</keyword>